<accession>A0AA88SX15</accession>
<feature type="compositionally biased region" description="Polar residues" evidence="8">
    <location>
        <begin position="796"/>
        <end position="826"/>
    </location>
</feature>
<reference evidence="12" key="1">
    <citation type="submission" date="2023-07" db="EMBL/GenBank/DDBJ databases">
        <title>Chromosome-level Genome Assembly of Striped Snakehead (Channa striata).</title>
        <authorList>
            <person name="Liu H."/>
        </authorList>
    </citation>
    <scope>NUCLEOTIDE SEQUENCE</scope>
    <source>
        <strain evidence="12">Gz</strain>
        <tissue evidence="12">Muscle</tissue>
    </source>
</reference>
<keyword evidence="4" id="KW-0646">Protease inhibitor</keyword>
<dbReference type="GO" id="GO:0030212">
    <property type="term" value="P:hyaluronan metabolic process"/>
    <property type="evidence" value="ECO:0007669"/>
    <property type="project" value="InterPro"/>
</dbReference>
<evidence type="ECO:0000256" key="4">
    <source>
        <dbReference type="ARBA" id="ARBA00022690"/>
    </source>
</evidence>
<comment type="similarity">
    <text evidence="2">Belongs to the ITIH family.</text>
</comment>
<evidence type="ECO:0000256" key="3">
    <source>
        <dbReference type="ARBA" id="ARBA00022525"/>
    </source>
</evidence>
<comment type="subcellular location">
    <subcellularLocation>
        <location evidence="1">Secreted</location>
    </subcellularLocation>
</comment>
<organism evidence="12 13">
    <name type="scientific">Channa striata</name>
    <name type="common">Snakehead murrel</name>
    <name type="synonym">Ophicephalus striatus</name>
    <dbReference type="NCBI Taxonomy" id="64152"/>
    <lineage>
        <taxon>Eukaryota</taxon>
        <taxon>Metazoa</taxon>
        <taxon>Chordata</taxon>
        <taxon>Craniata</taxon>
        <taxon>Vertebrata</taxon>
        <taxon>Euteleostomi</taxon>
        <taxon>Actinopterygii</taxon>
        <taxon>Neopterygii</taxon>
        <taxon>Teleostei</taxon>
        <taxon>Neoteleostei</taxon>
        <taxon>Acanthomorphata</taxon>
        <taxon>Anabantaria</taxon>
        <taxon>Anabantiformes</taxon>
        <taxon>Channoidei</taxon>
        <taxon>Channidae</taxon>
        <taxon>Channa</taxon>
    </lineage>
</organism>
<dbReference type="InterPro" id="IPR013694">
    <property type="entry name" value="VIT"/>
</dbReference>
<evidence type="ECO:0000256" key="6">
    <source>
        <dbReference type="ARBA" id="ARBA00022900"/>
    </source>
</evidence>
<keyword evidence="3" id="KW-0964">Secreted</keyword>
<name>A0AA88SX15_CHASR</name>
<gene>
    <name evidence="12" type="ORF">Q5P01_008167</name>
</gene>
<evidence type="ECO:0000256" key="7">
    <source>
        <dbReference type="ARBA" id="ARBA00023180"/>
    </source>
</evidence>
<comment type="caution">
    <text evidence="12">The sequence shown here is derived from an EMBL/GenBank/DDBJ whole genome shotgun (WGS) entry which is preliminary data.</text>
</comment>
<evidence type="ECO:0000313" key="12">
    <source>
        <dbReference type="EMBL" id="KAK2851891.1"/>
    </source>
</evidence>
<feature type="domain" description="VWFA" evidence="10">
    <location>
        <begin position="299"/>
        <end position="484"/>
    </location>
</feature>
<dbReference type="InterPro" id="IPR036465">
    <property type="entry name" value="vWFA_dom_sf"/>
</dbReference>
<evidence type="ECO:0000256" key="1">
    <source>
        <dbReference type="ARBA" id="ARBA00004613"/>
    </source>
</evidence>
<dbReference type="PANTHER" id="PTHR10338">
    <property type="entry name" value="INTER-ALPHA-TRYPSIN INHIBITOR HEAVY CHAIN FAMILY MEMBER"/>
    <property type="match status" value="1"/>
</dbReference>
<evidence type="ECO:0000256" key="2">
    <source>
        <dbReference type="ARBA" id="ARBA00010158"/>
    </source>
</evidence>
<dbReference type="AlphaFoldDB" id="A0AA88SX15"/>
<dbReference type="GO" id="GO:0005576">
    <property type="term" value="C:extracellular region"/>
    <property type="evidence" value="ECO:0007669"/>
    <property type="project" value="UniProtKB-SubCell"/>
</dbReference>
<protein>
    <recommendedName>
        <fullName evidence="14">Inter-alpha-trypsin inhibitor heavy chain H6</fullName>
    </recommendedName>
</protein>
<dbReference type="Gene3D" id="3.40.50.410">
    <property type="entry name" value="von Willebrand factor, type A domain"/>
    <property type="match status" value="1"/>
</dbReference>
<keyword evidence="6" id="KW-0722">Serine protease inhibitor</keyword>
<evidence type="ECO:0000259" key="10">
    <source>
        <dbReference type="PROSITE" id="PS50234"/>
    </source>
</evidence>
<dbReference type="SMART" id="SM00609">
    <property type="entry name" value="VIT"/>
    <property type="match status" value="1"/>
</dbReference>
<feature type="compositionally biased region" description="Polar residues" evidence="8">
    <location>
        <begin position="715"/>
        <end position="743"/>
    </location>
</feature>
<dbReference type="FunFam" id="3.40.50.410:FF:000013">
    <property type="entry name" value="inter-alpha-trypsin inhibitor heavy chain H2"/>
    <property type="match status" value="1"/>
</dbReference>
<evidence type="ECO:0000256" key="8">
    <source>
        <dbReference type="SAM" id="MobiDB-lite"/>
    </source>
</evidence>
<sequence>MDTMTLKLQCVLLFFTFYVQHGLSAHYEAHLGANLILQRVKRQSKPTKPALKVTDYHVKCSVVSRYAVTTVQSSVWNQLPTIKEAALEVDLPSAAFISNFTITSNGKVYVAQVKERAAARKIYDAAKKQGKTAGLVATKEREIEKFRVAVSVPSGDRMSFSLTYEELLTRRLGRYELSLGLRPGQLVQNLTLNVNILEQTGISFIKVLPLRTTRLLSNTTQGDADAPLSTHIERNPGCVRVCYSPTLQQQDSISSKGLNADFTIHYDVDLRDPMGEIQVYDGYFVHYFAPRGFPVVPKDVIFVIDVSGSMIGTKIKQTKQAMCSILGDLREGDHFNIITFSDKVQAWKKGRTVRATRQNVQDAKDFVRSIIAEGWTNINAALLSAAQLVNPPSTGSSKIPPIRRVPLVIFLTDGEATIGVTASDTILSNAKKALGAVSLFGLAFGDDADFLLLKRLALDNQGVARMVYEDADAAFQLKGFYDEVASPLLSDIQLSYLDDQAYDITRSLFPNYFQGSELVVTGRVKPGLRDLKVSMSATDLKQRIKLENSVLISVAKGNVSADFLDCLGNFKTISRFVHRLWAYFTIKELLLAKLNATDPATQRLLADKATNLSLKYNFVTPVTSLVVVKPDADEADQTQSTAKPTITAPITTTTTASTTVKMSAVDVAKKLNSFSTLLRPVKVPPGPPRPPQNKCQSKKRTVTTSTAKTTISPLKKSSTLSQSSIKTAPTPSSVKKPTHSQNDSKSDSPPPAGKISKISTFQPTTTRTTTPPVITLTTSPPTSVISDPAPLPGRPLTSQFSAEKTSPSPFKMTVPSTQAENSTTSAPDVPQPENNTALPELSLPLASPTPAASPAVEPNRTHPGIDQDLTIATLVSATFAPMPGVTDGPGLWEAAGLLDVSTSIQIQRKDFDLVKDYDATYDYDFDLSYDAWDDTADSGSFESTSRLSTVGVFSSSVDGDPHFVVQLQKLHQNLCFTVDGRANDVLRLVEDPDSGMHTDNLLNKCFISPGRVFLVLTHQMSFCHFSEIIVDGHLMGAPSRHGVEDRSRTYFDQLIISSATGGSGDITITLSLEAVVVEGEGRDILPINQQGSVTRQGVTIAVDSHHSCWVELAKDVRFLVLFHHYKHPSYLQMAHLGFYITDGRGLSPSTQGLLGQFQHADMSVTVLRDHVDQAAHWVNTEGVLARGVLRWGSEHVPVTLQDKMLKDTVRKRHPSRCWAVPKTEIERLLGHPYESYVVDHV</sequence>
<dbReference type="Pfam" id="PF00092">
    <property type="entry name" value="VWA"/>
    <property type="match status" value="1"/>
</dbReference>
<dbReference type="PANTHER" id="PTHR10338:SF155">
    <property type="entry name" value="INTER-ALPHA-TRYPSIN INHIBITOR HEAVY CHAIN H6"/>
    <property type="match status" value="1"/>
</dbReference>
<feature type="region of interest" description="Disordered" evidence="8">
    <location>
        <begin position="678"/>
        <end position="839"/>
    </location>
</feature>
<dbReference type="InterPro" id="IPR010600">
    <property type="entry name" value="ITI_HC_C"/>
</dbReference>
<evidence type="ECO:0000256" key="9">
    <source>
        <dbReference type="SAM" id="SignalP"/>
    </source>
</evidence>
<dbReference type="InterPro" id="IPR050934">
    <property type="entry name" value="ITIH"/>
</dbReference>
<keyword evidence="7" id="KW-0325">Glycoprotein</keyword>
<feature type="domain" description="VIT" evidence="11">
    <location>
        <begin position="37"/>
        <end position="166"/>
    </location>
</feature>
<dbReference type="Pfam" id="PF06668">
    <property type="entry name" value="ITI_HC_C"/>
    <property type="match status" value="1"/>
</dbReference>
<dbReference type="InterPro" id="IPR002035">
    <property type="entry name" value="VWF_A"/>
</dbReference>
<dbReference type="PROSITE" id="PS50234">
    <property type="entry name" value="VWFA"/>
    <property type="match status" value="1"/>
</dbReference>
<proteinExistence type="inferred from homology"/>
<evidence type="ECO:0000256" key="5">
    <source>
        <dbReference type="ARBA" id="ARBA00022729"/>
    </source>
</evidence>
<evidence type="ECO:0008006" key="14">
    <source>
        <dbReference type="Google" id="ProtNLM"/>
    </source>
</evidence>
<feature type="signal peptide" evidence="9">
    <location>
        <begin position="1"/>
        <end position="24"/>
    </location>
</feature>
<keyword evidence="5 9" id="KW-0732">Signal</keyword>
<evidence type="ECO:0000313" key="13">
    <source>
        <dbReference type="Proteomes" id="UP001187415"/>
    </source>
</evidence>
<keyword evidence="13" id="KW-1185">Reference proteome</keyword>
<dbReference type="Pfam" id="PF08487">
    <property type="entry name" value="VIT"/>
    <property type="match status" value="1"/>
</dbReference>
<feature type="compositionally biased region" description="Pro residues" evidence="8">
    <location>
        <begin position="682"/>
        <end position="691"/>
    </location>
</feature>
<dbReference type="SMART" id="SM00327">
    <property type="entry name" value="VWA"/>
    <property type="match status" value="1"/>
</dbReference>
<dbReference type="SUPFAM" id="SSF53300">
    <property type="entry name" value="vWA-like"/>
    <property type="match status" value="1"/>
</dbReference>
<dbReference type="EMBL" id="JAUPFM010000005">
    <property type="protein sequence ID" value="KAK2851891.1"/>
    <property type="molecule type" value="Genomic_DNA"/>
</dbReference>
<feature type="compositionally biased region" description="Low complexity" evidence="8">
    <location>
        <begin position="702"/>
        <end position="712"/>
    </location>
</feature>
<evidence type="ECO:0000259" key="11">
    <source>
        <dbReference type="PROSITE" id="PS51468"/>
    </source>
</evidence>
<feature type="chain" id="PRO_5041644311" description="Inter-alpha-trypsin inhibitor heavy chain H6" evidence="9">
    <location>
        <begin position="25"/>
        <end position="1241"/>
    </location>
</feature>
<dbReference type="Proteomes" id="UP001187415">
    <property type="component" value="Unassembled WGS sequence"/>
</dbReference>
<dbReference type="GO" id="GO:0004867">
    <property type="term" value="F:serine-type endopeptidase inhibitor activity"/>
    <property type="evidence" value="ECO:0007669"/>
    <property type="project" value="UniProtKB-KW"/>
</dbReference>
<feature type="compositionally biased region" description="Low complexity" evidence="8">
    <location>
        <begin position="760"/>
        <end position="782"/>
    </location>
</feature>
<dbReference type="PROSITE" id="PS51468">
    <property type="entry name" value="VIT"/>
    <property type="match status" value="1"/>
</dbReference>